<evidence type="ECO:0000313" key="2">
    <source>
        <dbReference type="Proteomes" id="UP000078407"/>
    </source>
</evidence>
<dbReference type="EMBL" id="LXEQ01000048">
    <property type="protein sequence ID" value="OAT25958.1"/>
    <property type="molecule type" value="Genomic_DNA"/>
</dbReference>
<dbReference type="SUPFAM" id="SSF54909">
    <property type="entry name" value="Dimeric alpha+beta barrel"/>
    <property type="match status" value="1"/>
</dbReference>
<comment type="caution">
    <text evidence="1">The sequence shown here is derived from an EMBL/GenBank/DDBJ whole genome shotgun (WGS) entry which is preliminary data.</text>
</comment>
<accession>A0ABX2W5C7</accession>
<dbReference type="RefSeq" id="WP_064546710.1">
    <property type="nucleotide sequence ID" value="NZ_LXEQ01000048.1"/>
</dbReference>
<sequence>MITVIVTMKLNKAITREEGKKIFLSTAPRYKTIEGLVRKYYILSEDGISSGGVYLWTTKAAAEAWYTDSWHEFIKETYNTTPSITYWESPVIVDNILGCTTSDDQEL</sequence>
<organism evidence="1 2">
    <name type="scientific">Buttiauxella ferragutiae ATCC 51602</name>
    <dbReference type="NCBI Taxonomy" id="1354252"/>
    <lineage>
        <taxon>Bacteria</taxon>
        <taxon>Pseudomonadati</taxon>
        <taxon>Pseudomonadota</taxon>
        <taxon>Gammaproteobacteria</taxon>
        <taxon>Enterobacterales</taxon>
        <taxon>Enterobacteriaceae</taxon>
        <taxon>Buttiauxella</taxon>
    </lineage>
</organism>
<reference evidence="1 2" key="1">
    <citation type="submission" date="2016-04" db="EMBL/GenBank/DDBJ databases">
        <title>ATOL: Assembling a taxonomically balanced genome-scale reconstruction of the evolutionary history of the Enterobacteriaceae.</title>
        <authorList>
            <person name="Plunkett G.III."/>
            <person name="Neeno-Eckwall E.C."/>
            <person name="Glasner J.D."/>
            <person name="Perna N.T."/>
        </authorList>
    </citation>
    <scope>NUCLEOTIDE SEQUENCE [LARGE SCALE GENOMIC DNA]</scope>
    <source>
        <strain evidence="1 2">ATCC 51602</strain>
    </source>
</reference>
<dbReference type="Proteomes" id="UP000078407">
    <property type="component" value="Unassembled WGS sequence"/>
</dbReference>
<gene>
    <name evidence="1" type="ORF">M976_03250</name>
</gene>
<evidence type="ECO:0000313" key="1">
    <source>
        <dbReference type="EMBL" id="OAT25958.1"/>
    </source>
</evidence>
<dbReference type="Gene3D" id="3.30.70.100">
    <property type="match status" value="1"/>
</dbReference>
<proteinExistence type="predicted"/>
<name>A0ABX2W5C7_9ENTR</name>
<dbReference type="InterPro" id="IPR011008">
    <property type="entry name" value="Dimeric_a/b-barrel"/>
</dbReference>
<protein>
    <submittedName>
        <fullName evidence="1">Dimeric alpha-beta barrel protein</fullName>
    </submittedName>
</protein>
<keyword evidence="2" id="KW-1185">Reference proteome</keyword>